<keyword evidence="10" id="KW-1133">Transmembrane helix</keyword>
<dbReference type="SUPFAM" id="SSF53383">
    <property type="entry name" value="PLP-dependent transferases"/>
    <property type="match status" value="1"/>
</dbReference>
<feature type="modified residue" description="N6-(pyridoxal phosphate)lysine" evidence="7">
    <location>
        <position position="295"/>
    </location>
</feature>
<comment type="cofactor">
    <cofactor evidence="1 7 8">
        <name>pyridoxal 5'-phosphate</name>
        <dbReference type="ChEBI" id="CHEBI:597326"/>
    </cofactor>
</comment>
<evidence type="ECO:0000313" key="12">
    <source>
        <dbReference type="Proteomes" id="UP000623467"/>
    </source>
</evidence>
<evidence type="ECO:0000256" key="5">
    <source>
        <dbReference type="ARBA" id="ARBA00023239"/>
    </source>
</evidence>
<keyword evidence="10" id="KW-0472">Membrane</keyword>
<proteinExistence type="inferred from homology"/>
<keyword evidence="12" id="KW-1185">Reference proteome</keyword>
<comment type="caution">
    <text evidence="11">The sequence shown here is derived from an EMBL/GenBank/DDBJ whole genome shotgun (WGS) entry which is preliminary data.</text>
</comment>
<dbReference type="EC" id="4.1.1.15" evidence="3 8"/>
<feature type="region of interest" description="Disordered" evidence="9">
    <location>
        <begin position="16"/>
        <end position="41"/>
    </location>
</feature>
<dbReference type="GO" id="GO:0006538">
    <property type="term" value="P:L-glutamate catabolic process"/>
    <property type="evidence" value="ECO:0007669"/>
    <property type="project" value="TreeGrafter"/>
</dbReference>
<feature type="compositionally biased region" description="Basic and acidic residues" evidence="9">
    <location>
        <begin position="665"/>
        <end position="676"/>
    </location>
</feature>
<evidence type="ECO:0000256" key="6">
    <source>
        <dbReference type="ARBA" id="ARBA00048868"/>
    </source>
</evidence>
<dbReference type="NCBIfam" id="TIGR01788">
    <property type="entry name" value="Glu-decarb-GAD"/>
    <property type="match status" value="1"/>
</dbReference>
<feature type="region of interest" description="Disordered" evidence="9">
    <location>
        <begin position="564"/>
        <end position="589"/>
    </location>
</feature>
<feature type="compositionally biased region" description="Low complexity" evidence="9">
    <location>
        <begin position="564"/>
        <end position="586"/>
    </location>
</feature>
<dbReference type="PANTHER" id="PTHR43321:SF3">
    <property type="entry name" value="GLUTAMATE DECARBOXYLASE"/>
    <property type="match status" value="1"/>
</dbReference>
<feature type="region of interest" description="Disordered" evidence="9">
    <location>
        <begin position="663"/>
        <end position="695"/>
    </location>
</feature>
<dbReference type="EMBL" id="JACAZH010000049">
    <property type="protein sequence ID" value="KAF7334242.1"/>
    <property type="molecule type" value="Genomic_DNA"/>
</dbReference>
<protein>
    <recommendedName>
        <fullName evidence="3 8">Glutamate decarboxylase</fullName>
        <ecNumber evidence="3 8">4.1.1.15</ecNumber>
    </recommendedName>
</protein>
<evidence type="ECO:0000256" key="3">
    <source>
        <dbReference type="ARBA" id="ARBA00012421"/>
    </source>
</evidence>
<dbReference type="AlphaFoldDB" id="A0A8H7CFP5"/>
<keyword evidence="10" id="KW-0812">Transmembrane</keyword>
<organism evidence="11 12">
    <name type="scientific">Mycena sanguinolenta</name>
    <dbReference type="NCBI Taxonomy" id="230812"/>
    <lineage>
        <taxon>Eukaryota</taxon>
        <taxon>Fungi</taxon>
        <taxon>Dikarya</taxon>
        <taxon>Basidiomycota</taxon>
        <taxon>Agaricomycotina</taxon>
        <taxon>Agaricomycetes</taxon>
        <taxon>Agaricomycetidae</taxon>
        <taxon>Agaricales</taxon>
        <taxon>Marasmiineae</taxon>
        <taxon>Mycenaceae</taxon>
        <taxon>Mycena</taxon>
    </lineage>
</organism>
<dbReference type="GO" id="GO:0004351">
    <property type="term" value="F:glutamate decarboxylase activity"/>
    <property type="evidence" value="ECO:0007669"/>
    <property type="project" value="UniProtKB-EC"/>
</dbReference>
<dbReference type="InterPro" id="IPR002129">
    <property type="entry name" value="PyrdxlP-dep_de-COase"/>
</dbReference>
<dbReference type="Pfam" id="PF00282">
    <property type="entry name" value="Pyridoxal_deC"/>
    <property type="match status" value="1"/>
</dbReference>
<dbReference type="GO" id="GO:0030170">
    <property type="term" value="F:pyridoxal phosphate binding"/>
    <property type="evidence" value="ECO:0007669"/>
    <property type="project" value="InterPro"/>
</dbReference>
<dbReference type="Gene3D" id="4.10.280.50">
    <property type="match status" value="1"/>
</dbReference>
<dbReference type="InterPro" id="IPR015424">
    <property type="entry name" value="PyrdxlP-dep_Trfase"/>
</dbReference>
<evidence type="ECO:0000256" key="9">
    <source>
        <dbReference type="SAM" id="MobiDB-lite"/>
    </source>
</evidence>
<keyword evidence="8" id="KW-0210">Decarboxylase</keyword>
<dbReference type="OrthoDB" id="5152799at2759"/>
<dbReference type="GO" id="GO:0005829">
    <property type="term" value="C:cytosol"/>
    <property type="evidence" value="ECO:0007669"/>
    <property type="project" value="TreeGrafter"/>
</dbReference>
<comment type="similarity">
    <text evidence="2 8">Belongs to the group II decarboxylase family.</text>
</comment>
<evidence type="ECO:0000256" key="4">
    <source>
        <dbReference type="ARBA" id="ARBA00022898"/>
    </source>
</evidence>
<sequence>MSLSRHINADEVIEKCKEHPHRKHAGQEGRQTLHQSWSRDEDAARAPKYTIPEFGIPSKAAYQLLHDETALDGNPLLNLASFVHTWMPEEANKLIMENMNKNQVDLDEYPAATIIHNRCISMLADLWKAPKDCKAIGTSTAGSSEAIMLGGLALKKRWQEARKAAGKDHYHPNIVFGSNAQVALEKFARYWDVEARLVPVTESTNFVMNPHDALQFIDENTIGVMVILGSTYTGHFEDVQLMSDLLDDLEKRTGLDIPIHVDGASGAFIAPFAYPNYKWAFDVKRVHSINTSGHKFGLVYAGLGWILWKDESMLHKDLIFELHYLGSVEYSFTLNFSKPAAPIIAQMYNFLNLGFDGYRRIAIKDLRNARMLSRALDATYFTVLSNIHKPSEKGRAELESAEDTDDPEFYERGLPVVSFRLSDKFMADYPHVQQAWIQSMLRTKGWIVPNYGGPPTTESTQILRVVVRETLSEDLCERLIVDILEITEALMGTSAYSRLTFADPSSPAHAAGVAAAVALPHSTTFSPVPSHSSYSRAHGVDVGRASAFSSSSFAPIPSDTSYPPSVSSSDSSTPHLAASPAVSAPPSSAPPSLPIVVLEGHARTFSARLIHTILLPFTFIFHLFTAFLYLTSFHSPFSFLSSFGSFSQPGSAVMLSKTLSVANQPDKEHGRPDKNNFGDATGEDAKGQTGFARQC</sequence>
<evidence type="ECO:0000256" key="2">
    <source>
        <dbReference type="ARBA" id="ARBA00009533"/>
    </source>
</evidence>
<keyword evidence="4 7" id="KW-0663">Pyridoxal phosphate</keyword>
<gene>
    <name evidence="11" type="ORF">MSAN_02385500</name>
</gene>
<dbReference type="Gene3D" id="3.40.640.10">
    <property type="entry name" value="Type I PLP-dependent aspartate aminotransferase-like (Major domain)"/>
    <property type="match status" value="1"/>
</dbReference>
<evidence type="ECO:0000256" key="7">
    <source>
        <dbReference type="PIRSR" id="PIRSR602129-50"/>
    </source>
</evidence>
<evidence type="ECO:0000313" key="11">
    <source>
        <dbReference type="EMBL" id="KAF7334242.1"/>
    </source>
</evidence>
<name>A0A8H7CFP5_9AGAR</name>
<evidence type="ECO:0000256" key="10">
    <source>
        <dbReference type="SAM" id="Phobius"/>
    </source>
</evidence>
<evidence type="ECO:0000256" key="1">
    <source>
        <dbReference type="ARBA" id="ARBA00001933"/>
    </source>
</evidence>
<comment type="catalytic activity">
    <reaction evidence="6 8">
        <text>L-glutamate + H(+) = 4-aminobutanoate + CO2</text>
        <dbReference type="Rhea" id="RHEA:17785"/>
        <dbReference type="ChEBI" id="CHEBI:15378"/>
        <dbReference type="ChEBI" id="CHEBI:16526"/>
        <dbReference type="ChEBI" id="CHEBI:29985"/>
        <dbReference type="ChEBI" id="CHEBI:59888"/>
        <dbReference type="EC" id="4.1.1.15"/>
    </reaction>
</comment>
<dbReference type="Gene3D" id="3.90.1150.160">
    <property type="match status" value="1"/>
</dbReference>
<dbReference type="PANTHER" id="PTHR43321">
    <property type="entry name" value="GLUTAMATE DECARBOXYLASE"/>
    <property type="match status" value="1"/>
</dbReference>
<dbReference type="InterPro" id="IPR015421">
    <property type="entry name" value="PyrdxlP-dep_Trfase_major"/>
</dbReference>
<reference evidence="11" key="1">
    <citation type="submission" date="2020-05" db="EMBL/GenBank/DDBJ databases">
        <title>Mycena genomes resolve the evolution of fungal bioluminescence.</title>
        <authorList>
            <person name="Tsai I.J."/>
        </authorList>
    </citation>
    <scope>NUCLEOTIDE SEQUENCE</scope>
    <source>
        <strain evidence="11">160909Yilan</strain>
    </source>
</reference>
<evidence type="ECO:0000256" key="8">
    <source>
        <dbReference type="RuleBase" id="RU361171"/>
    </source>
</evidence>
<keyword evidence="5 8" id="KW-0456">Lyase</keyword>
<dbReference type="InterPro" id="IPR010107">
    <property type="entry name" value="Glutamate_decarboxylase"/>
</dbReference>
<accession>A0A8H7CFP5</accession>
<dbReference type="FunFam" id="3.40.640.10:FF:000017">
    <property type="entry name" value="Glutamate decarboxylase"/>
    <property type="match status" value="1"/>
</dbReference>
<dbReference type="Proteomes" id="UP000623467">
    <property type="component" value="Unassembled WGS sequence"/>
</dbReference>
<feature type="transmembrane region" description="Helical" evidence="10">
    <location>
        <begin position="609"/>
        <end position="630"/>
    </location>
</feature>